<proteinExistence type="inferred from homology"/>
<dbReference type="InterPro" id="IPR003767">
    <property type="entry name" value="Malate/L-lactate_DH-like"/>
</dbReference>
<dbReference type="InterPro" id="IPR036111">
    <property type="entry name" value="Mal/L-sulfo/L-lacto_DH-like_sf"/>
</dbReference>
<evidence type="ECO:0000256" key="2">
    <source>
        <dbReference type="ARBA" id="ARBA00023002"/>
    </source>
</evidence>
<dbReference type="Gene3D" id="1.10.1530.10">
    <property type="match status" value="1"/>
</dbReference>
<dbReference type="Pfam" id="PF02615">
    <property type="entry name" value="Ldh_2"/>
    <property type="match status" value="1"/>
</dbReference>
<comment type="caution">
    <text evidence="4">The sequence shown here is derived from an EMBL/GenBank/DDBJ whole genome shotgun (WGS) entry which is preliminary data.</text>
</comment>
<dbReference type="InterPro" id="IPR043144">
    <property type="entry name" value="Mal/L-sulf/L-lact_DH-like_ah"/>
</dbReference>
<sequence>MRLTISDATSLAQNVMVALGYTQSQAKIATDHLIDSELRGLTYAGFSRILSIADHLARKGLSNRAISIMQETPVSARLDGADNLGYLVAQRATEIAIEKASAGGIAIVGASDTWYTGMLSYYAEQVVARDLVVMIASNASPWVAPHGGTEGRFGTNPICFGFPSADKPVIWDIGTSSIIHAQAVLAKRLGRPLPDGTAFGPDGRPTTDPETALAGAFTPWGGHRGSGLALVVHLLGMLAGSPMMPGELEGFGYLAIAVKPDLLTPLDAFKREVAAYSELVRETRPADPNDPVRMPFDRSRADRDAQKSMNFIEIPDPIHAAVLQIADGKVGERDK</sequence>
<evidence type="ECO:0000313" key="4">
    <source>
        <dbReference type="EMBL" id="GHC78101.1"/>
    </source>
</evidence>
<dbReference type="PANTHER" id="PTHR11091">
    <property type="entry name" value="OXIDOREDUCTASE-RELATED"/>
    <property type="match status" value="1"/>
</dbReference>
<comment type="similarity">
    <text evidence="1">Belongs to the LDH2/MDH2 oxidoreductase family.</text>
</comment>
<feature type="region of interest" description="Disordered" evidence="3">
    <location>
        <begin position="284"/>
        <end position="303"/>
    </location>
</feature>
<evidence type="ECO:0000256" key="3">
    <source>
        <dbReference type="SAM" id="MobiDB-lite"/>
    </source>
</evidence>
<dbReference type="InterPro" id="IPR043143">
    <property type="entry name" value="Mal/L-sulf/L-lact_DH-like_NADP"/>
</dbReference>
<dbReference type="SUPFAM" id="SSF89733">
    <property type="entry name" value="L-sulfolactate dehydrogenase-like"/>
    <property type="match status" value="1"/>
</dbReference>
<dbReference type="AlphaFoldDB" id="A0A8J3DSK4"/>
<evidence type="ECO:0000313" key="5">
    <source>
        <dbReference type="Proteomes" id="UP000641137"/>
    </source>
</evidence>
<accession>A0A8J3DSK4</accession>
<dbReference type="Gene3D" id="3.30.1370.60">
    <property type="entry name" value="Hypothetical oxidoreductase yiak, domain 2"/>
    <property type="match status" value="1"/>
</dbReference>
<gene>
    <name evidence="4" type="ORF">GCM10010136_29770</name>
</gene>
<keyword evidence="2" id="KW-0560">Oxidoreductase</keyword>
<dbReference type="PANTHER" id="PTHR11091:SF0">
    <property type="entry name" value="MALATE DEHYDROGENASE"/>
    <property type="match status" value="1"/>
</dbReference>
<dbReference type="RefSeq" id="WP_189491855.1">
    <property type="nucleotide sequence ID" value="NZ_BMZO01000010.1"/>
</dbReference>
<dbReference type="GO" id="GO:0016491">
    <property type="term" value="F:oxidoreductase activity"/>
    <property type="evidence" value="ECO:0007669"/>
    <property type="project" value="UniProtKB-KW"/>
</dbReference>
<keyword evidence="5" id="KW-1185">Reference proteome</keyword>
<protein>
    <submittedName>
        <fullName evidence="4">Sulfolactate dehydrogenase</fullName>
    </submittedName>
</protein>
<name>A0A8J3DSK4_9HYPH</name>
<organism evidence="4 5">
    <name type="scientific">Limoniibacter endophyticus</name>
    <dbReference type="NCBI Taxonomy" id="1565040"/>
    <lineage>
        <taxon>Bacteria</taxon>
        <taxon>Pseudomonadati</taxon>
        <taxon>Pseudomonadota</taxon>
        <taxon>Alphaproteobacteria</taxon>
        <taxon>Hyphomicrobiales</taxon>
        <taxon>Bartonellaceae</taxon>
        <taxon>Limoniibacter</taxon>
    </lineage>
</organism>
<evidence type="ECO:0000256" key="1">
    <source>
        <dbReference type="ARBA" id="ARBA00006056"/>
    </source>
</evidence>
<dbReference type="EMBL" id="BMZO01000010">
    <property type="protein sequence ID" value="GHC78101.1"/>
    <property type="molecule type" value="Genomic_DNA"/>
</dbReference>
<reference evidence="4" key="1">
    <citation type="journal article" date="2014" name="Int. J. Syst. Evol. Microbiol.">
        <title>Complete genome sequence of Corynebacterium casei LMG S-19264T (=DSM 44701T), isolated from a smear-ripened cheese.</title>
        <authorList>
            <consortium name="US DOE Joint Genome Institute (JGI-PGF)"/>
            <person name="Walter F."/>
            <person name="Albersmeier A."/>
            <person name="Kalinowski J."/>
            <person name="Ruckert C."/>
        </authorList>
    </citation>
    <scope>NUCLEOTIDE SEQUENCE</scope>
    <source>
        <strain evidence="4">KCTC 42097</strain>
    </source>
</reference>
<reference evidence="4" key="2">
    <citation type="submission" date="2020-09" db="EMBL/GenBank/DDBJ databases">
        <authorList>
            <person name="Sun Q."/>
            <person name="Kim S."/>
        </authorList>
    </citation>
    <scope>NUCLEOTIDE SEQUENCE</scope>
    <source>
        <strain evidence="4">KCTC 42097</strain>
    </source>
</reference>
<dbReference type="Proteomes" id="UP000641137">
    <property type="component" value="Unassembled WGS sequence"/>
</dbReference>